<feature type="domain" description="Phytase-like" evidence="1">
    <location>
        <begin position="15"/>
        <end position="252"/>
    </location>
</feature>
<sequence>MQLLSKTTWVEQADWFGGFSGIEVSSDGLSLTLLSDRGTLVRAKITRTGGLIDAVKAVSNMTLSQADGTALKRTDRDSEGLAVLADGTAFISLEHNHRVAKVDLDTARLSDIEKHPDFAGFALNRGLEPLAAHPDGTLYTLAEGGVEHPDGIAVYVLRDSAWTIAHRIPASRPFQPVGADFDEKGRLYLLERTVSPLGFRTQIRRFDFDAETLQEETLITSFPAAFDNLEGLTLWTDSNGMTRLILLSDDNFFRLQTTQIIEFAVTR</sequence>
<dbReference type="EMBL" id="JACIFU010000001">
    <property type="protein sequence ID" value="MBB4172434.1"/>
    <property type="molecule type" value="Genomic_DNA"/>
</dbReference>
<comment type="caution">
    <text evidence="2">The sequence shown here is derived from an EMBL/GenBank/DDBJ whole genome shotgun (WGS) entry which is preliminary data.</text>
</comment>
<evidence type="ECO:0000313" key="2">
    <source>
        <dbReference type="EMBL" id="MBB4172434.1"/>
    </source>
</evidence>
<dbReference type="InterPro" id="IPR027372">
    <property type="entry name" value="Phytase-like_dom"/>
</dbReference>
<proteinExistence type="predicted"/>
<dbReference type="Pfam" id="PF13449">
    <property type="entry name" value="Phytase-like"/>
    <property type="match status" value="1"/>
</dbReference>
<name>A0A7W6Q2V2_9RHOB</name>
<dbReference type="SUPFAM" id="SSF101898">
    <property type="entry name" value="NHL repeat"/>
    <property type="match status" value="1"/>
</dbReference>
<gene>
    <name evidence="2" type="ORF">GGR93_000195</name>
</gene>
<protein>
    <recommendedName>
        <fullName evidence="1">Phytase-like domain-containing protein</fullName>
    </recommendedName>
</protein>
<dbReference type="InterPro" id="IPR011042">
    <property type="entry name" value="6-blade_b-propeller_TolB-like"/>
</dbReference>
<reference evidence="2 3" key="1">
    <citation type="submission" date="2020-08" db="EMBL/GenBank/DDBJ databases">
        <title>Genomic Encyclopedia of Type Strains, Phase IV (KMG-IV): sequencing the most valuable type-strain genomes for metagenomic binning, comparative biology and taxonomic classification.</title>
        <authorList>
            <person name="Goeker M."/>
        </authorList>
    </citation>
    <scope>NUCLEOTIDE SEQUENCE [LARGE SCALE GENOMIC DNA]</scope>
    <source>
        <strain evidence="2 3">DSM 101015</strain>
    </source>
</reference>
<organism evidence="2 3">
    <name type="scientific">Sulfitobacter noctilucicola</name>
    <dbReference type="NCBI Taxonomy" id="1342301"/>
    <lineage>
        <taxon>Bacteria</taxon>
        <taxon>Pseudomonadati</taxon>
        <taxon>Pseudomonadota</taxon>
        <taxon>Alphaproteobacteria</taxon>
        <taxon>Rhodobacterales</taxon>
        <taxon>Roseobacteraceae</taxon>
        <taxon>Sulfitobacter</taxon>
    </lineage>
</organism>
<evidence type="ECO:0000259" key="1">
    <source>
        <dbReference type="Pfam" id="PF13449"/>
    </source>
</evidence>
<keyword evidence="3" id="KW-1185">Reference proteome</keyword>
<dbReference type="Proteomes" id="UP000565745">
    <property type="component" value="Unassembled WGS sequence"/>
</dbReference>
<accession>A0A7W6Q2V2</accession>
<dbReference type="AlphaFoldDB" id="A0A7W6Q2V2"/>
<dbReference type="Gene3D" id="2.120.10.30">
    <property type="entry name" value="TolB, C-terminal domain"/>
    <property type="match status" value="1"/>
</dbReference>
<evidence type="ECO:0000313" key="3">
    <source>
        <dbReference type="Proteomes" id="UP000565745"/>
    </source>
</evidence>